<gene>
    <name evidence="1" type="ORF">A3A57_00750</name>
</gene>
<proteinExistence type="predicted"/>
<name>A0A1G1WUT9_9BACT</name>
<accession>A0A1G1WUT9</accession>
<organism evidence="1 2">
    <name type="scientific">Candidatus Woykebacteria bacterium RIFCSPLOWO2_01_FULL_41_12</name>
    <dbReference type="NCBI Taxonomy" id="1802604"/>
    <lineage>
        <taxon>Bacteria</taxon>
        <taxon>Candidatus Woykeibacteriota</taxon>
    </lineage>
</organism>
<dbReference type="Proteomes" id="UP000179279">
    <property type="component" value="Unassembled WGS sequence"/>
</dbReference>
<dbReference type="AlphaFoldDB" id="A0A1G1WUT9"/>
<sequence length="155" mass="17814">MKDLISIVNYLVDKSILMKNEFTDATDVPIEFACIFCQSDEEYKKLTAEIQKLGKVVQDTPTGFTYLLNQPLETEAGSLKLVKIRKPDPLRKERGDTDFNTNYPEFKKKYSNEQNFELIKRTNFEMLRLSVPNQDVMVCFSSVSLGRVLGSNSNR</sequence>
<dbReference type="EMBL" id="MHDA01000034">
    <property type="protein sequence ID" value="OGY31341.1"/>
    <property type="molecule type" value="Genomic_DNA"/>
</dbReference>
<comment type="caution">
    <text evidence="1">The sequence shown here is derived from an EMBL/GenBank/DDBJ whole genome shotgun (WGS) entry which is preliminary data.</text>
</comment>
<protein>
    <submittedName>
        <fullName evidence="1">Uncharacterized protein</fullName>
    </submittedName>
</protein>
<evidence type="ECO:0000313" key="2">
    <source>
        <dbReference type="Proteomes" id="UP000179279"/>
    </source>
</evidence>
<reference evidence="1 2" key="1">
    <citation type="journal article" date="2016" name="Nat. Commun.">
        <title>Thousands of microbial genomes shed light on interconnected biogeochemical processes in an aquifer system.</title>
        <authorList>
            <person name="Anantharaman K."/>
            <person name="Brown C.T."/>
            <person name="Hug L.A."/>
            <person name="Sharon I."/>
            <person name="Castelle C.J."/>
            <person name="Probst A.J."/>
            <person name="Thomas B.C."/>
            <person name="Singh A."/>
            <person name="Wilkins M.J."/>
            <person name="Karaoz U."/>
            <person name="Brodie E.L."/>
            <person name="Williams K.H."/>
            <person name="Hubbard S.S."/>
            <person name="Banfield J.F."/>
        </authorList>
    </citation>
    <scope>NUCLEOTIDE SEQUENCE [LARGE SCALE GENOMIC DNA]</scope>
</reference>
<evidence type="ECO:0000313" key="1">
    <source>
        <dbReference type="EMBL" id="OGY31341.1"/>
    </source>
</evidence>